<dbReference type="AlphaFoldDB" id="A0AAU9U8R8"/>
<evidence type="ECO:0000256" key="1">
    <source>
        <dbReference type="SAM" id="MobiDB-lite"/>
    </source>
</evidence>
<gene>
    <name evidence="2" type="ORF">EEDITHA_LOCUS9796</name>
</gene>
<sequence length="126" mass="13770">MSAIVFTAKRRYRRSLETESCIRHEMRIYENSPIRTLNQLFDIRVTITGAVSQRACLRPVTPRSAVGRDRPRAAIFIDRSRPTAPAAPAAVPALPSAQSLYGRTGGEGEAPAAQARGPPPQSRACR</sequence>
<dbReference type="Proteomes" id="UP001153954">
    <property type="component" value="Unassembled WGS sequence"/>
</dbReference>
<feature type="compositionally biased region" description="Low complexity" evidence="1">
    <location>
        <begin position="82"/>
        <end position="97"/>
    </location>
</feature>
<feature type="region of interest" description="Disordered" evidence="1">
    <location>
        <begin position="78"/>
        <end position="126"/>
    </location>
</feature>
<reference evidence="2" key="1">
    <citation type="submission" date="2022-03" db="EMBL/GenBank/DDBJ databases">
        <authorList>
            <person name="Tunstrom K."/>
        </authorList>
    </citation>
    <scope>NUCLEOTIDE SEQUENCE</scope>
</reference>
<proteinExistence type="predicted"/>
<organism evidence="2 3">
    <name type="scientific">Euphydryas editha</name>
    <name type="common">Edith's checkerspot</name>
    <dbReference type="NCBI Taxonomy" id="104508"/>
    <lineage>
        <taxon>Eukaryota</taxon>
        <taxon>Metazoa</taxon>
        <taxon>Ecdysozoa</taxon>
        <taxon>Arthropoda</taxon>
        <taxon>Hexapoda</taxon>
        <taxon>Insecta</taxon>
        <taxon>Pterygota</taxon>
        <taxon>Neoptera</taxon>
        <taxon>Endopterygota</taxon>
        <taxon>Lepidoptera</taxon>
        <taxon>Glossata</taxon>
        <taxon>Ditrysia</taxon>
        <taxon>Papilionoidea</taxon>
        <taxon>Nymphalidae</taxon>
        <taxon>Nymphalinae</taxon>
        <taxon>Euphydryas</taxon>
    </lineage>
</organism>
<protein>
    <submittedName>
        <fullName evidence="2">Uncharacterized protein</fullName>
    </submittedName>
</protein>
<keyword evidence="3" id="KW-1185">Reference proteome</keyword>
<dbReference type="EMBL" id="CAKOGL010000014">
    <property type="protein sequence ID" value="CAH2094207.1"/>
    <property type="molecule type" value="Genomic_DNA"/>
</dbReference>
<evidence type="ECO:0000313" key="2">
    <source>
        <dbReference type="EMBL" id="CAH2094207.1"/>
    </source>
</evidence>
<comment type="caution">
    <text evidence="2">The sequence shown here is derived from an EMBL/GenBank/DDBJ whole genome shotgun (WGS) entry which is preliminary data.</text>
</comment>
<accession>A0AAU9U8R8</accession>
<name>A0AAU9U8R8_EUPED</name>
<evidence type="ECO:0000313" key="3">
    <source>
        <dbReference type="Proteomes" id="UP001153954"/>
    </source>
</evidence>
<feature type="compositionally biased region" description="Pro residues" evidence="1">
    <location>
        <begin position="117"/>
        <end position="126"/>
    </location>
</feature>